<keyword evidence="5 6" id="KW-0472">Membrane</keyword>
<dbReference type="AlphaFoldDB" id="A0A549YJJ4"/>
<sequence length="310" mass="34951">MEMGGFQAAIILIILILISLLFASIFLYIYFTKKINLQKRWEKNMKKQPRVKLTHRIKKRLLAWGANMGPRASSLLSFRNTEKDKKQLHLAGSNMTLNTFYGLKLVLVFLGAIFFFVSFILGSTMLLLLSVLLCFAAFMAPDIYISMKAKERQRRIGEEMPDFLDTISVMLEAGSSLDGSLKTSTKYMEGPLFEEIKKFNQEIELGVPRKTAYLHLMNRNNSKELQALVQALIQGNELGVPVAQTFSVQAEDLRSSRGSLAKEKAAKANPKISLVTTFLIAPSIFFLLIGLMILNMIYNPDSFGVTNIFN</sequence>
<keyword evidence="4 6" id="KW-1133">Transmembrane helix</keyword>
<gene>
    <name evidence="8" type="ORF">FH966_10440</name>
</gene>
<evidence type="ECO:0000256" key="5">
    <source>
        <dbReference type="ARBA" id="ARBA00023136"/>
    </source>
</evidence>
<dbReference type="InterPro" id="IPR018076">
    <property type="entry name" value="T2SS_GspF_dom"/>
</dbReference>
<feature type="transmembrane region" description="Helical" evidence="6">
    <location>
        <begin position="6"/>
        <end position="31"/>
    </location>
</feature>
<keyword evidence="3 6" id="KW-0812">Transmembrane</keyword>
<protein>
    <submittedName>
        <fullName evidence="8">Type II secretion system F family protein</fullName>
    </submittedName>
</protein>
<feature type="transmembrane region" description="Helical" evidence="6">
    <location>
        <begin position="101"/>
        <end position="121"/>
    </location>
</feature>
<organism evidence="8 9">
    <name type="scientific">Lentibacillus cibarius</name>
    <dbReference type="NCBI Taxonomy" id="2583219"/>
    <lineage>
        <taxon>Bacteria</taxon>
        <taxon>Bacillati</taxon>
        <taxon>Bacillota</taxon>
        <taxon>Bacilli</taxon>
        <taxon>Bacillales</taxon>
        <taxon>Bacillaceae</taxon>
        <taxon>Lentibacillus</taxon>
    </lineage>
</organism>
<dbReference type="Pfam" id="PF00482">
    <property type="entry name" value="T2SSF"/>
    <property type="match status" value="1"/>
</dbReference>
<evidence type="ECO:0000256" key="1">
    <source>
        <dbReference type="ARBA" id="ARBA00004651"/>
    </source>
</evidence>
<dbReference type="Proteomes" id="UP000319280">
    <property type="component" value="Unassembled WGS sequence"/>
</dbReference>
<dbReference type="PANTHER" id="PTHR35007:SF2">
    <property type="entry name" value="PILUS ASSEMBLE PROTEIN"/>
    <property type="match status" value="1"/>
</dbReference>
<feature type="domain" description="Type II secretion system protein GspF" evidence="7">
    <location>
        <begin position="163"/>
        <end position="289"/>
    </location>
</feature>
<reference evidence="8 9" key="1">
    <citation type="submission" date="2019-07" db="EMBL/GenBank/DDBJ databases">
        <title>Genomic analysis of Lentibacillus sp. NKC851-2.</title>
        <authorList>
            <person name="Oh Y.J."/>
        </authorList>
    </citation>
    <scope>NUCLEOTIDE SEQUENCE [LARGE SCALE GENOMIC DNA]</scope>
    <source>
        <strain evidence="8 9">NKC851-2</strain>
    </source>
</reference>
<evidence type="ECO:0000313" key="8">
    <source>
        <dbReference type="EMBL" id="TRM12066.1"/>
    </source>
</evidence>
<evidence type="ECO:0000256" key="3">
    <source>
        <dbReference type="ARBA" id="ARBA00022692"/>
    </source>
</evidence>
<proteinExistence type="predicted"/>
<keyword evidence="9" id="KW-1185">Reference proteome</keyword>
<evidence type="ECO:0000256" key="2">
    <source>
        <dbReference type="ARBA" id="ARBA00022475"/>
    </source>
</evidence>
<name>A0A549YJJ4_9BACI</name>
<evidence type="ECO:0000259" key="7">
    <source>
        <dbReference type="Pfam" id="PF00482"/>
    </source>
</evidence>
<feature type="transmembrane region" description="Helical" evidence="6">
    <location>
        <begin position="272"/>
        <end position="298"/>
    </location>
</feature>
<evidence type="ECO:0000256" key="6">
    <source>
        <dbReference type="SAM" id="Phobius"/>
    </source>
</evidence>
<comment type="subcellular location">
    <subcellularLocation>
        <location evidence="1">Cell membrane</location>
        <topology evidence="1">Multi-pass membrane protein</topology>
    </subcellularLocation>
</comment>
<dbReference type="EMBL" id="VJMZ01000001">
    <property type="protein sequence ID" value="TRM12066.1"/>
    <property type="molecule type" value="Genomic_DNA"/>
</dbReference>
<comment type="caution">
    <text evidence="8">The sequence shown here is derived from an EMBL/GenBank/DDBJ whole genome shotgun (WGS) entry which is preliminary data.</text>
</comment>
<evidence type="ECO:0000313" key="9">
    <source>
        <dbReference type="Proteomes" id="UP000319280"/>
    </source>
</evidence>
<accession>A0A549YJJ4</accession>
<keyword evidence="2" id="KW-1003">Cell membrane</keyword>
<dbReference type="PANTHER" id="PTHR35007">
    <property type="entry name" value="INTEGRAL MEMBRANE PROTEIN-RELATED"/>
    <property type="match status" value="1"/>
</dbReference>
<feature type="transmembrane region" description="Helical" evidence="6">
    <location>
        <begin position="127"/>
        <end position="145"/>
    </location>
</feature>
<evidence type="ECO:0000256" key="4">
    <source>
        <dbReference type="ARBA" id="ARBA00022989"/>
    </source>
</evidence>
<dbReference type="GO" id="GO:0005886">
    <property type="term" value="C:plasma membrane"/>
    <property type="evidence" value="ECO:0007669"/>
    <property type="project" value="UniProtKB-SubCell"/>
</dbReference>